<evidence type="ECO:0000313" key="3">
    <source>
        <dbReference type="Proteomes" id="UP000235672"/>
    </source>
</evidence>
<name>A0A2J6PFC8_9HELO</name>
<reference evidence="2 3" key="1">
    <citation type="submission" date="2016-05" db="EMBL/GenBank/DDBJ databases">
        <title>A degradative enzymes factory behind the ericoid mycorrhizal symbiosis.</title>
        <authorList>
            <consortium name="DOE Joint Genome Institute"/>
            <person name="Martino E."/>
            <person name="Morin E."/>
            <person name="Grelet G."/>
            <person name="Kuo A."/>
            <person name="Kohler A."/>
            <person name="Daghino S."/>
            <person name="Barry K."/>
            <person name="Choi C."/>
            <person name="Cichocki N."/>
            <person name="Clum A."/>
            <person name="Copeland A."/>
            <person name="Hainaut M."/>
            <person name="Haridas S."/>
            <person name="Labutti K."/>
            <person name="Lindquist E."/>
            <person name="Lipzen A."/>
            <person name="Khouja H.-R."/>
            <person name="Murat C."/>
            <person name="Ohm R."/>
            <person name="Olson A."/>
            <person name="Spatafora J."/>
            <person name="Veneault-Fourrey C."/>
            <person name="Henrissat B."/>
            <person name="Grigoriev I."/>
            <person name="Martin F."/>
            <person name="Perotto S."/>
        </authorList>
    </citation>
    <scope>NUCLEOTIDE SEQUENCE [LARGE SCALE GENOMIC DNA]</scope>
    <source>
        <strain evidence="2 3">UAMH 7357</strain>
    </source>
</reference>
<gene>
    <name evidence="2" type="ORF">NA56DRAFT_652284</name>
</gene>
<keyword evidence="3" id="KW-1185">Reference proteome</keyword>
<feature type="compositionally biased region" description="Basic and acidic residues" evidence="1">
    <location>
        <begin position="121"/>
        <end position="152"/>
    </location>
</feature>
<feature type="compositionally biased region" description="Basic and acidic residues" evidence="1">
    <location>
        <begin position="93"/>
        <end position="106"/>
    </location>
</feature>
<sequence length="152" mass="16957">MVQPVQPRGLNNPTNGANVGFNHVWPPRPANDAGAGFNPIQSPGLGNHSLGGDLAQRLEARRIELALERLSMKSPDRKTPSSDYTKIKQKSRKMMDAWRDMKDKLRQQGYQISDSSDSDTDSDRDSDRHSDRDSDRDSVRDSNTDSDKDSSS</sequence>
<feature type="region of interest" description="Disordered" evidence="1">
    <location>
        <begin position="67"/>
        <end position="152"/>
    </location>
</feature>
<evidence type="ECO:0000313" key="2">
    <source>
        <dbReference type="EMBL" id="PMD12751.1"/>
    </source>
</evidence>
<accession>A0A2J6PFC8</accession>
<dbReference type="EMBL" id="KZ613543">
    <property type="protein sequence ID" value="PMD12751.1"/>
    <property type="molecule type" value="Genomic_DNA"/>
</dbReference>
<dbReference type="Proteomes" id="UP000235672">
    <property type="component" value="Unassembled WGS sequence"/>
</dbReference>
<protein>
    <submittedName>
        <fullName evidence="2">Uncharacterized protein</fullName>
    </submittedName>
</protein>
<organism evidence="2 3">
    <name type="scientific">Hyaloscypha hepaticicola</name>
    <dbReference type="NCBI Taxonomy" id="2082293"/>
    <lineage>
        <taxon>Eukaryota</taxon>
        <taxon>Fungi</taxon>
        <taxon>Dikarya</taxon>
        <taxon>Ascomycota</taxon>
        <taxon>Pezizomycotina</taxon>
        <taxon>Leotiomycetes</taxon>
        <taxon>Helotiales</taxon>
        <taxon>Hyaloscyphaceae</taxon>
        <taxon>Hyaloscypha</taxon>
    </lineage>
</organism>
<dbReference type="AlphaFoldDB" id="A0A2J6PFC8"/>
<proteinExistence type="predicted"/>
<feature type="compositionally biased region" description="Basic and acidic residues" evidence="1">
    <location>
        <begin position="67"/>
        <end position="80"/>
    </location>
</feature>
<feature type="region of interest" description="Disordered" evidence="1">
    <location>
        <begin position="1"/>
        <end position="53"/>
    </location>
</feature>
<evidence type="ECO:0000256" key="1">
    <source>
        <dbReference type="SAM" id="MobiDB-lite"/>
    </source>
</evidence>